<evidence type="ECO:0000313" key="2">
    <source>
        <dbReference type="Proteomes" id="UP000044026"/>
    </source>
</evidence>
<dbReference type="AlphaFoldDB" id="A0A0B7HIE9"/>
<organism evidence="1 2">
    <name type="scientific">Capnocytophaga canimorsus</name>
    <dbReference type="NCBI Taxonomy" id="28188"/>
    <lineage>
        <taxon>Bacteria</taxon>
        <taxon>Pseudomonadati</taxon>
        <taxon>Bacteroidota</taxon>
        <taxon>Flavobacteriia</taxon>
        <taxon>Flavobacteriales</taxon>
        <taxon>Flavobacteriaceae</taxon>
        <taxon>Capnocytophaga</taxon>
    </lineage>
</organism>
<protein>
    <submittedName>
        <fullName evidence="1">Uncharacterized protein</fullName>
    </submittedName>
</protein>
<accession>A0A0B7HIE9</accession>
<reference evidence="1 2" key="1">
    <citation type="submission" date="2015-01" db="EMBL/GenBank/DDBJ databases">
        <authorList>
            <person name="Xiang T."/>
            <person name="Song Y."/>
            <person name="Huang L."/>
            <person name="Wang B."/>
            <person name="Wu P."/>
        </authorList>
    </citation>
    <scope>NUCLEOTIDE SEQUENCE [LARGE SCALE GENOMIC DNA]</scope>
    <source>
        <strain evidence="1 2">Cc12</strain>
    </source>
</reference>
<name>A0A0B7HIE9_9FLAO</name>
<sequence length="173" mass="19103">MKKLLNLVLGLAIVASLTHCKKEESEKHDDLKVDTEQVEVVLGSAKMVSIQAGSGNYKVFSPDASRVKVNIKANQVMLEGVAVGGPVAIEITDVKTNQKKSVDVTVVYADIELAETKISLGIGKSEKVKIKAGSGFYELIYAKQYTDFVHAHIDKENYLVVNWKSLRRNHNFK</sequence>
<dbReference type="Proteomes" id="UP000044026">
    <property type="component" value="Unassembled WGS sequence"/>
</dbReference>
<proteinExistence type="predicted"/>
<gene>
    <name evidence="1" type="ORF">CCAN12_730050</name>
</gene>
<evidence type="ECO:0000313" key="1">
    <source>
        <dbReference type="EMBL" id="CEN38424.1"/>
    </source>
</evidence>
<dbReference type="EMBL" id="CDOE01000071">
    <property type="protein sequence ID" value="CEN38424.1"/>
    <property type="molecule type" value="Genomic_DNA"/>
</dbReference>